<reference evidence="3 4" key="1">
    <citation type="submission" date="2019-01" db="EMBL/GenBank/DDBJ databases">
        <title>High-quality-draft genome sequences of five non-tuberculosis mycobacteriaceae isolated from a nosocomial environment.</title>
        <authorList>
            <person name="Tiago I."/>
            <person name="Alarico S."/>
            <person name="Pereira S.G."/>
            <person name="Coelho C."/>
            <person name="Maranha A."/>
            <person name="Empadinhas N."/>
        </authorList>
    </citation>
    <scope>NUCLEOTIDE SEQUENCE [LARGE SCALE GENOMIC DNA]</scope>
    <source>
        <strain evidence="3 4">22DIII</strain>
    </source>
</reference>
<proteinExistence type="predicted"/>
<dbReference type="Gene3D" id="3.10.105.10">
    <property type="entry name" value="Dipeptide-binding Protein, Domain 3"/>
    <property type="match status" value="1"/>
</dbReference>
<gene>
    <name evidence="3" type="ORF">EUA04_24585</name>
</gene>
<evidence type="ECO:0000313" key="4">
    <source>
        <dbReference type="Proteomes" id="UP000294952"/>
    </source>
</evidence>
<sequence length="652" mass="71955">MATFAALDLPSGRWRGTDPHRRDLVAHRGRRRRAGPAPPRCARCTRWRRSVTQRARRVGRRLPGAARLGRHADGQHHRSTRALRPHQGARQRAVPGRLSAVGDDDPATRECAMKYRWGALMCASALLVGGCADKGSGPSAGPDTVDRLTVAIPLDVGPVNVFVEHEEWISELVYDKLVAPSPFVDDPQPWLASEVTMVDPSTWEVTVRDDVTWHDGEPFTAADVEFTFAYAQEADTGRWTHHITEIPEISSTTRIDSDTIRFECAFPCPELGTVTLADLPILPKHIWSQIPPESVKKVTALPIGTGPYRLAEYDPVTGYRFTAFSEYFGGKPRVNELVMPVIEDPSATFTALRAGEIDVAARQVPPELLDEFEASDTIEVVNTTPLEQVDLRMNYTKPMFADARVRSAVSLALDKEELLDVVVLGRGRAATMGRMHPDSPWADPEASTPTDPERARAILDEAGYRDTDGDGLRESPDGAPLTLTVEVNGAEPTQVRAAEVVAEQLGDVGLAVNVRPLDAGRHAASGKDMETFDLLVRDGVPHTVADPTQYVLSLFSGSSWNLDEYPYPELQQKIDRWKQTATLEDRREAGFEIQRLLNEVPPVVALYHPDKYFAYRIGSYGGFVDSPGYGIMHKWSLIPRDRAEAANAVVTP</sequence>
<dbReference type="Proteomes" id="UP000294952">
    <property type="component" value="Unassembled WGS sequence"/>
</dbReference>
<dbReference type="InterPro" id="IPR000914">
    <property type="entry name" value="SBP_5_dom"/>
</dbReference>
<organism evidence="3 4">
    <name type="scientific">Mycolicibacterium obuense</name>
    <dbReference type="NCBI Taxonomy" id="1807"/>
    <lineage>
        <taxon>Bacteria</taxon>
        <taxon>Bacillati</taxon>
        <taxon>Actinomycetota</taxon>
        <taxon>Actinomycetes</taxon>
        <taxon>Mycobacteriales</taxon>
        <taxon>Mycobacteriaceae</taxon>
        <taxon>Mycolicibacterium</taxon>
    </lineage>
</organism>
<dbReference type="InterPro" id="IPR039424">
    <property type="entry name" value="SBP_5"/>
</dbReference>
<dbReference type="PANTHER" id="PTHR30290">
    <property type="entry name" value="PERIPLASMIC BINDING COMPONENT OF ABC TRANSPORTER"/>
    <property type="match status" value="1"/>
</dbReference>
<dbReference type="CDD" id="cd00995">
    <property type="entry name" value="PBP2_NikA_DppA_OppA_like"/>
    <property type="match status" value="1"/>
</dbReference>
<dbReference type="GO" id="GO:1904680">
    <property type="term" value="F:peptide transmembrane transporter activity"/>
    <property type="evidence" value="ECO:0007669"/>
    <property type="project" value="TreeGrafter"/>
</dbReference>
<dbReference type="SUPFAM" id="SSF53850">
    <property type="entry name" value="Periplasmic binding protein-like II"/>
    <property type="match status" value="1"/>
</dbReference>
<feature type="compositionally biased region" description="Basic residues" evidence="1">
    <location>
        <begin position="77"/>
        <end position="89"/>
    </location>
</feature>
<dbReference type="Gene3D" id="3.40.190.10">
    <property type="entry name" value="Periplasmic binding protein-like II"/>
    <property type="match status" value="1"/>
</dbReference>
<dbReference type="AlphaFoldDB" id="A0A4R5X0Z6"/>
<protein>
    <submittedName>
        <fullName evidence="3">ABC transporter substrate-binding protein</fullName>
    </submittedName>
</protein>
<evidence type="ECO:0000256" key="1">
    <source>
        <dbReference type="SAM" id="MobiDB-lite"/>
    </source>
</evidence>
<accession>A0A4R5X0Z6</accession>
<name>A0A4R5X0Z6_9MYCO</name>
<comment type="caution">
    <text evidence="3">The sequence shown here is derived from an EMBL/GenBank/DDBJ whole genome shotgun (WGS) entry which is preliminary data.</text>
</comment>
<dbReference type="EMBL" id="SDLP01000010">
    <property type="protein sequence ID" value="TDL03823.1"/>
    <property type="molecule type" value="Genomic_DNA"/>
</dbReference>
<feature type="region of interest" description="Disordered" evidence="1">
    <location>
        <begin position="1"/>
        <end position="41"/>
    </location>
</feature>
<dbReference type="GO" id="GO:0015833">
    <property type="term" value="P:peptide transport"/>
    <property type="evidence" value="ECO:0007669"/>
    <property type="project" value="TreeGrafter"/>
</dbReference>
<evidence type="ECO:0000313" key="3">
    <source>
        <dbReference type="EMBL" id="TDL03823.1"/>
    </source>
</evidence>
<dbReference type="Pfam" id="PF00496">
    <property type="entry name" value="SBP_bac_5"/>
    <property type="match status" value="1"/>
</dbReference>
<feature type="domain" description="Solute-binding protein family 5" evidence="2">
    <location>
        <begin position="187"/>
        <end position="559"/>
    </location>
</feature>
<dbReference type="Gene3D" id="3.90.76.10">
    <property type="entry name" value="Dipeptide-binding Protein, Domain 1"/>
    <property type="match status" value="1"/>
</dbReference>
<feature type="compositionally biased region" description="Basic and acidic residues" evidence="1">
    <location>
        <begin position="15"/>
        <end position="26"/>
    </location>
</feature>
<evidence type="ECO:0000259" key="2">
    <source>
        <dbReference type="Pfam" id="PF00496"/>
    </source>
</evidence>
<feature type="region of interest" description="Disordered" evidence="1">
    <location>
        <begin position="64"/>
        <end position="105"/>
    </location>
</feature>